<sequence length="79" mass="8445">MITTLVEKLIGTTDKLVEVVQSLCGWSRLLSGLYAGGYSWFMLKALWGHVRHYGQVDGGGAVAECVRSAIERSGSIASG</sequence>
<dbReference type="EMBL" id="QXGC01008448">
    <property type="protein sequence ID" value="KAE9158805.1"/>
    <property type="molecule type" value="Genomic_DNA"/>
</dbReference>
<protein>
    <submittedName>
        <fullName evidence="1">Uncharacterized protein</fullName>
    </submittedName>
</protein>
<dbReference type="AlphaFoldDB" id="A0A6G0M8T9"/>
<name>A0A6G0M8T9_9STRA</name>
<accession>A0A6G0M8T9</accession>
<comment type="caution">
    <text evidence="1">The sequence shown here is derived from an EMBL/GenBank/DDBJ whole genome shotgun (WGS) entry which is preliminary data.</text>
</comment>
<evidence type="ECO:0000313" key="2">
    <source>
        <dbReference type="Proteomes" id="UP000476176"/>
    </source>
</evidence>
<dbReference type="Proteomes" id="UP000476176">
    <property type="component" value="Unassembled WGS sequence"/>
</dbReference>
<proteinExistence type="predicted"/>
<reference evidence="1 2" key="1">
    <citation type="submission" date="2018-09" db="EMBL/GenBank/DDBJ databases">
        <title>Genomic investigation of the strawberry pathogen Phytophthora fragariae indicates pathogenicity is determined by transcriptional variation in three key races.</title>
        <authorList>
            <person name="Adams T.M."/>
            <person name="Armitage A.D."/>
            <person name="Sobczyk M.K."/>
            <person name="Bates H.J."/>
            <person name="Dunwell J.M."/>
            <person name="Nellist C.F."/>
            <person name="Harrison R.J."/>
        </authorList>
    </citation>
    <scope>NUCLEOTIDE SEQUENCE [LARGE SCALE GENOMIC DNA]</scope>
    <source>
        <strain evidence="1 2">BC-23</strain>
    </source>
</reference>
<evidence type="ECO:0000313" key="1">
    <source>
        <dbReference type="EMBL" id="KAE9158805.1"/>
    </source>
</evidence>
<gene>
    <name evidence="1" type="ORF">PF004_g31759</name>
</gene>
<organism evidence="1 2">
    <name type="scientific">Phytophthora fragariae</name>
    <dbReference type="NCBI Taxonomy" id="53985"/>
    <lineage>
        <taxon>Eukaryota</taxon>
        <taxon>Sar</taxon>
        <taxon>Stramenopiles</taxon>
        <taxon>Oomycota</taxon>
        <taxon>Peronosporomycetes</taxon>
        <taxon>Peronosporales</taxon>
        <taxon>Peronosporaceae</taxon>
        <taxon>Phytophthora</taxon>
    </lineage>
</organism>